<dbReference type="EMBL" id="CAXIEN010000444">
    <property type="protein sequence ID" value="CAL1297878.1"/>
    <property type="molecule type" value="Genomic_DNA"/>
</dbReference>
<evidence type="ECO:0008006" key="4">
    <source>
        <dbReference type="Google" id="ProtNLM"/>
    </source>
</evidence>
<gene>
    <name evidence="2" type="ORF">LARSCL_LOCUS20563</name>
</gene>
<reference evidence="2 3" key="1">
    <citation type="submission" date="2024-04" db="EMBL/GenBank/DDBJ databases">
        <authorList>
            <person name="Rising A."/>
            <person name="Reimegard J."/>
            <person name="Sonavane S."/>
            <person name="Akerstrom W."/>
            <person name="Nylinder S."/>
            <person name="Hedman E."/>
            <person name="Kallberg Y."/>
        </authorList>
    </citation>
    <scope>NUCLEOTIDE SEQUENCE [LARGE SCALE GENOMIC DNA]</scope>
</reference>
<evidence type="ECO:0000256" key="1">
    <source>
        <dbReference type="SAM" id="MobiDB-lite"/>
    </source>
</evidence>
<keyword evidence="3" id="KW-1185">Reference proteome</keyword>
<feature type="region of interest" description="Disordered" evidence="1">
    <location>
        <begin position="116"/>
        <end position="153"/>
    </location>
</feature>
<evidence type="ECO:0000313" key="2">
    <source>
        <dbReference type="EMBL" id="CAL1297878.1"/>
    </source>
</evidence>
<evidence type="ECO:0000313" key="3">
    <source>
        <dbReference type="Proteomes" id="UP001497382"/>
    </source>
</evidence>
<comment type="caution">
    <text evidence="2">The sequence shown here is derived from an EMBL/GenBank/DDBJ whole genome shotgun (WGS) entry which is preliminary data.</text>
</comment>
<accession>A0AAV2BNP5</accession>
<organism evidence="2 3">
    <name type="scientific">Larinioides sclopetarius</name>
    <dbReference type="NCBI Taxonomy" id="280406"/>
    <lineage>
        <taxon>Eukaryota</taxon>
        <taxon>Metazoa</taxon>
        <taxon>Ecdysozoa</taxon>
        <taxon>Arthropoda</taxon>
        <taxon>Chelicerata</taxon>
        <taxon>Arachnida</taxon>
        <taxon>Araneae</taxon>
        <taxon>Araneomorphae</taxon>
        <taxon>Entelegynae</taxon>
        <taxon>Araneoidea</taxon>
        <taxon>Araneidae</taxon>
        <taxon>Larinioides</taxon>
    </lineage>
</organism>
<dbReference type="Proteomes" id="UP001497382">
    <property type="component" value="Unassembled WGS sequence"/>
</dbReference>
<name>A0AAV2BNP5_9ARAC</name>
<sequence length="200" mass="23068">MGHLGSPLLEFLKNSIREKKYTNLKSDSSGLIFSITLPHKRKLRNMEEYEEIFKDWYKVKGKAYIPKNYIRAKQALTASLKRSVYVEKVRNCQKKLTYRILSGNEVEAKKLLKKKRREKVEREPPNNYVNPQSVDSAYGSGVDSPPSHPGLNNSASTEEYLQIFWNFLLEQNMSVEELDKLADELLQTPTVLTNEISNAI</sequence>
<dbReference type="InterPro" id="IPR036388">
    <property type="entry name" value="WH-like_DNA-bd_sf"/>
</dbReference>
<dbReference type="Gene3D" id="1.10.10.10">
    <property type="entry name" value="Winged helix-like DNA-binding domain superfamily/Winged helix DNA-binding domain"/>
    <property type="match status" value="1"/>
</dbReference>
<dbReference type="AlphaFoldDB" id="A0AAV2BNP5"/>
<protein>
    <recommendedName>
        <fullName evidence="4">Site-specific DNA endonuclease</fullName>
    </recommendedName>
</protein>
<proteinExistence type="predicted"/>